<keyword evidence="1" id="KW-0472">Membrane</keyword>
<reference evidence="2" key="3">
    <citation type="journal article" date="2000" name="Genome Res.">
        <title>RIKEN integrated sequence analysis (RISA) system--384-format sequencing pipeline with 384 multicapillary sequencer.</title>
        <authorList>
            <person name="Shibata K."/>
            <person name="Itoh M."/>
            <person name="Aizawa K."/>
            <person name="Nagaoka S."/>
            <person name="Sasaki N."/>
            <person name="Carninci P."/>
            <person name="Konno H."/>
            <person name="Akiyama J."/>
            <person name="Nishi K."/>
            <person name="Kitsunai T."/>
            <person name="Tashiro H."/>
            <person name="Itoh M."/>
            <person name="Sumi N."/>
            <person name="Ishii Y."/>
            <person name="Nakamura S."/>
            <person name="Hazama M."/>
            <person name="Nishine T."/>
            <person name="Harada A."/>
            <person name="Yamamoto R."/>
            <person name="Matsumoto H."/>
            <person name="Sakaguchi S."/>
            <person name="Ikegami T."/>
            <person name="Kashiwagi K."/>
            <person name="Fujiwake S."/>
            <person name="Inoue K."/>
            <person name="Togawa Y."/>
            <person name="Izawa M."/>
            <person name="Ohara E."/>
            <person name="Watahiki M."/>
            <person name="Yoneda Y."/>
            <person name="Ishikawa T."/>
            <person name="Ozawa K."/>
            <person name="Tanaka T."/>
            <person name="Matsuura S."/>
            <person name="Kawai J."/>
            <person name="Okazaki Y."/>
            <person name="Muramatsu M."/>
            <person name="Inoue Y."/>
            <person name="Kira A."/>
            <person name="Hayashizaki Y."/>
        </authorList>
    </citation>
    <scope>NUCLEOTIDE SEQUENCE</scope>
    <source>
        <strain evidence="2">C57BL/6J</strain>
        <tissue evidence="2">Lung</tissue>
    </source>
</reference>
<evidence type="ECO:0000313" key="3">
    <source>
        <dbReference type="MGI" id="MGI:2652838"/>
    </source>
</evidence>
<evidence type="ECO:0000313" key="2">
    <source>
        <dbReference type="EMBL" id="BAC39805.1"/>
    </source>
</evidence>
<reference evidence="2" key="1">
    <citation type="journal article" date="1999" name="Methods Enzymol.">
        <title>High-efficiency full-length cDNA cloning.</title>
        <authorList>
            <person name="Carninci P."/>
            <person name="Hayashizaki Y."/>
        </authorList>
    </citation>
    <scope>NUCLEOTIDE SEQUENCE</scope>
    <source>
        <strain evidence="2">C57BL/6J</strain>
        <tissue evidence="2">Lung</tissue>
    </source>
</reference>
<reference evidence="2" key="5">
    <citation type="journal article" date="2002" name="Nature">
        <title>Analysis of the mouse transcriptome based on functional annotation of 60,770 full-length cDNAs.</title>
        <authorList>
            <consortium name="The FANTOM Consortium and the RIKEN Genome Exploration Research Group Phase I and II Team"/>
        </authorList>
    </citation>
    <scope>NUCLEOTIDE SEQUENCE</scope>
    <source>
        <strain evidence="2">C57BL/6J</strain>
        <tissue evidence="2">Lung</tissue>
    </source>
</reference>
<reference evidence="2" key="6">
    <citation type="submission" date="2002-04" db="EMBL/GenBank/DDBJ databases">
        <authorList>
            <person name="Adachi J."/>
            <person name="Aizawa K."/>
            <person name="Akimura T."/>
            <person name="Arakawa T."/>
            <person name="Bono H."/>
            <person name="Carninci P."/>
            <person name="Fukuda S."/>
            <person name="Furuno M."/>
            <person name="Hanagaki T."/>
            <person name="Hara A."/>
            <person name="Hashizume W."/>
            <person name="Hayashida K."/>
            <person name="Hayatsu N."/>
            <person name="Hiramoto K."/>
            <person name="Hiraoka T."/>
            <person name="Hirozane T."/>
            <person name="Hori F."/>
            <person name="Imotani K."/>
            <person name="Ishii Y."/>
            <person name="Itoh M."/>
            <person name="Kagawa I."/>
            <person name="Kasukawa T."/>
            <person name="Katoh H."/>
            <person name="Kawai J."/>
            <person name="Kojima Y."/>
            <person name="Kondo S."/>
            <person name="Konno H."/>
            <person name="Kouda M."/>
            <person name="Koya S."/>
            <person name="Kurihara C."/>
            <person name="Matsuyama T."/>
            <person name="Miyazaki A."/>
            <person name="Murata M."/>
            <person name="Nakamura M."/>
            <person name="Nishi K."/>
            <person name="Nomura K."/>
            <person name="Numazaki R."/>
            <person name="Ohno M."/>
            <person name="Ohsato N."/>
            <person name="Okazaki Y."/>
            <person name="Saito R."/>
            <person name="Saitoh H."/>
            <person name="Sakai C."/>
            <person name="Sakai K."/>
            <person name="Sakazume N."/>
            <person name="Sano H."/>
            <person name="Sasaki D."/>
            <person name="Shibata K."/>
            <person name="Shinagawa A."/>
            <person name="Shiraki T."/>
            <person name="Sogabe Y."/>
            <person name="Tagami M."/>
            <person name="Tagawa A."/>
            <person name="Takahashi F."/>
            <person name="Takaku-Akahira S."/>
            <person name="Takeda Y."/>
            <person name="Tanaka T."/>
            <person name="Tomaru A."/>
            <person name="Toya T."/>
            <person name="Yasunishi A."/>
            <person name="Muramatsu M."/>
            <person name="Hayashizaki Y."/>
        </authorList>
    </citation>
    <scope>NUCLEOTIDE SEQUENCE</scope>
    <source>
        <strain evidence="2">C57BL/6J</strain>
        <tissue evidence="2">Lung</tissue>
    </source>
</reference>
<sequence>MKKKNKASFLQPHGHTLTGTHTHTHTDAHAHTLALCPFGSSVLVFPSSIKLRYFRLRCIQYSPSSLSQVTVSGGSNLIPAQNLWEPFFNRELSSLVSDAAHSFKLVFISLWHGIFFFFFGPSHPGFLFGFSRKYLI</sequence>
<reference evidence="2" key="4">
    <citation type="journal article" date="2001" name="Nature">
        <title>Functional annotation of a full-length mouse cDNA collection.</title>
        <authorList>
            <consortium name="The RIKEN Genome Exploration Research Group Phase II Team and the FANTOM Consortium"/>
        </authorList>
    </citation>
    <scope>NUCLEOTIDE SEQUENCE</scope>
    <source>
        <strain evidence="2">C57BL/6J</strain>
        <tissue evidence="2">Lung</tissue>
    </source>
</reference>
<name>Q8C333_MOUSE</name>
<proteinExistence type="evidence at transcript level"/>
<reference evidence="2" key="7">
    <citation type="journal article" date="2005" name="Science">
        <title>The Transcriptional Landscape of the Mammalian Genome.</title>
        <authorList>
            <consortium name="The FANTOM Consortium"/>
            <consortium name="Riken Genome Exploration Research Group and Genome Science Group (Genome Network Project Core Group)"/>
        </authorList>
    </citation>
    <scope>NUCLEOTIDE SEQUENCE</scope>
    <source>
        <strain evidence="2">C57BL/6J</strain>
        <tissue evidence="2">Lung</tissue>
    </source>
</reference>
<reference evidence="2" key="2">
    <citation type="journal article" date="2000" name="Genome Res.">
        <title>Normalization and subtraction of cap-trapper-selected cDNAs to prepare full-length cDNA libraries for rapid discovery of new genes.</title>
        <authorList>
            <person name="Carninci P."/>
            <person name="Shibata Y."/>
            <person name="Hayatsu N."/>
            <person name="Sugahara Y."/>
            <person name="Shibata K."/>
            <person name="Itoh M."/>
            <person name="Konno H."/>
            <person name="Okazaki Y."/>
            <person name="Muramatsu M."/>
            <person name="Hayashizaki Y."/>
        </authorList>
    </citation>
    <scope>NUCLEOTIDE SEQUENCE</scope>
    <source>
        <strain evidence="2">C57BL/6J</strain>
        <tissue evidence="2">Lung</tissue>
    </source>
</reference>
<dbReference type="AlphaFoldDB" id="Q8C333"/>
<dbReference type="AGR" id="MGI:2652838"/>
<protein>
    <submittedName>
        <fullName evidence="2">Uncharacterized protein</fullName>
    </submittedName>
</protein>
<reference evidence="2" key="8">
    <citation type="journal article" date="2005" name="Science">
        <title>Antisense Transcription in the Mammalian Transcriptome.</title>
        <authorList>
            <consortium name="RIKEN Genome Exploration Research Group and Genome Science Group (Genome Network Project Core Group) and the FANTOM Consortium"/>
        </authorList>
    </citation>
    <scope>NUCLEOTIDE SEQUENCE</scope>
    <source>
        <strain evidence="2">C57BL/6J</strain>
        <tissue evidence="2">Lung</tissue>
    </source>
</reference>
<keyword evidence="1" id="KW-0812">Transmembrane</keyword>
<dbReference type="EMBL" id="AK087111">
    <property type="protein sequence ID" value="BAC39805.1"/>
    <property type="molecule type" value="mRNA"/>
</dbReference>
<feature type="transmembrane region" description="Helical" evidence="1">
    <location>
        <begin position="102"/>
        <end position="120"/>
    </location>
</feature>
<dbReference type="MGI" id="MGI:2652838">
    <property type="gene designation" value="Zfyve9"/>
</dbReference>
<accession>Q8C333</accession>
<keyword evidence="1" id="KW-1133">Transmembrane helix</keyword>
<organism evidence="2">
    <name type="scientific">Mus musculus</name>
    <name type="common">Mouse</name>
    <dbReference type="NCBI Taxonomy" id="10090"/>
    <lineage>
        <taxon>Eukaryota</taxon>
        <taxon>Metazoa</taxon>
        <taxon>Chordata</taxon>
        <taxon>Craniata</taxon>
        <taxon>Vertebrata</taxon>
        <taxon>Euteleostomi</taxon>
        <taxon>Mammalia</taxon>
        <taxon>Eutheria</taxon>
        <taxon>Euarchontoglires</taxon>
        <taxon>Glires</taxon>
        <taxon>Rodentia</taxon>
        <taxon>Myomorpha</taxon>
        <taxon>Muroidea</taxon>
        <taxon>Muridae</taxon>
        <taxon>Murinae</taxon>
        <taxon>Mus</taxon>
        <taxon>Mus</taxon>
    </lineage>
</organism>
<evidence type="ECO:0000256" key="1">
    <source>
        <dbReference type="SAM" id="Phobius"/>
    </source>
</evidence>
<gene>
    <name evidence="3" type="primary">Zfyve9</name>
</gene>